<feature type="region of interest" description="Disordered" evidence="7">
    <location>
        <begin position="74"/>
        <end position="98"/>
    </location>
</feature>
<dbReference type="CDD" id="cd12148">
    <property type="entry name" value="fungal_TF_MHR"/>
    <property type="match status" value="1"/>
</dbReference>
<dbReference type="GO" id="GO:0005634">
    <property type="term" value="C:nucleus"/>
    <property type="evidence" value="ECO:0007669"/>
    <property type="project" value="UniProtKB-SubCell"/>
</dbReference>
<dbReference type="Pfam" id="PF04082">
    <property type="entry name" value="Fungal_trans"/>
    <property type="match status" value="1"/>
</dbReference>
<feature type="region of interest" description="Disordered" evidence="7">
    <location>
        <begin position="1"/>
        <end position="21"/>
    </location>
</feature>
<keyword evidence="3" id="KW-0805">Transcription regulation</keyword>
<name>A0AAD6V2T9_9AGAR</name>
<dbReference type="GO" id="GO:0000981">
    <property type="term" value="F:DNA-binding transcription factor activity, RNA polymerase II-specific"/>
    <property type="evidence" value="ECO:0007669"/>
    <property type="project" value="InterPro"/>
</dbReference>
<dbReference type="GO" id="GO:0000976">
    <property type="term" value="F:transcription cis-regulatory region binding"/>
    <property type="evidence" value="ECO:0007669"/>
    <property type="project" value="TreeGrafter"/>
</dbReference>
<evidence type="ECO:0000256" key="6">
    <source>
        <dbReference type="ARBA" id="ARBA00023242"/>
    </source>
</evidence>
<proteinExistence type="predicted"/>
<comment type="caution">
    <text evidence="9">The sequence shown here is derived from an EMBL/GenBank/DDBJ whole genome shotgun (WGS) entry which is preliminary data.</text>
</comment>
<dbReference type="GO" id="GO:0006351">
    <property type="term" value="P:DNA-templated transcription"/>
    <property type="evidence" value="ECO:0007669"/>
    <property type="project" value="InterPro"/>
</dbReference>
<feature type="compositionally biased region" description="Polar residues" evidence="7">
    <location>
        <begin position="1"/>
        <end position="11"/>
    </location>
</feature>
<dbReference type="InterPro" id="IPR036864">
    <property type="entry name" value="Zn2-C6_fun-type_DNA-bd_sf"/>
</dbReference>
<feature type="compositionally biased region" description="Low complexity" evidence="7">
    <location>
        <begin position="74"/>
        <end position="96"/>
    </location>
</feature>
<keyword evidence="5" id="KW-0804">Transcription</keyword>
<keyword evidence="6" id="KW-0539">Nucleus</keyword>
<gene>
    <name evidence="9" type="ORF">GGX14DRAFT_658803</name>
</gene>
<keyword evidence="4" id="KW-0238">DNA-binding</keyword>
<feature type="non-terminal residue" evidence="9">
    <location>
        <position position="686"/>
    </location>
</feature>
<dbReference type="Pfam" id="PF00172">
    <property type="entry name" value="Zn_clus"/>
    <property type="match status" value="1"/>
</dbReference>
<dbReference type="Gene3D" id="4.10.240.10">
    <property type="entry name" value="Zn(2)-C6 fungal-type DNA-binding domain"/>
    <property type="match status" value="1"/>
</dbReference>
<dbReference type="PANTHER" id="PTHR31845">
    <property type="entry name" value="FINGER DOMAIN PROTEIN, PUTATIVE-RELATED"/>
    <property type="match status" value="1"/>
</dbReference>
<keyword evidence="10" id="KW-1185">Reference proteome</keyword>
<comment type="subcellular location">
    <subcellularLocation>
        <location evidence="1">Nucleus</location>
    </subcellularLocation>
</comment>
<dbReference type="PROSITE" id="PS50048">
    <property type="entry name" value="ZN2_CY6_FUNGAL_2"/>
    <property type="match status" value="1"/>
</dbReference>
<sequence>MKRGATLNSDSPAPKRTKASQACGSCRRQKSRCEILDVRPQPGAPVVIRCHRCKVLGVECSFETSDLIHFMPKTAAQTPSDASSSSPSTSQEQCTSAPERYGGLNTLAAVASSRSDAEKVTVNPIPSHYGMLPEDLVPTATTPIWGCVSRVDWTATPMLAIQELVRCPRSDSHLEISSAGRLSDILNPQEIISLLDIFETRYTPWLCAQPGPLESSNSLLDIVRCTIASRHLSLAARSIVAPRLQKLTEDIFLREIFNPQPALDSIKALLILSVWTPICGTGAEARDGRLLIASAVSMAMNLHLQDESKRAINLRADKDGLSPEKGTEAEESTQKWRLWMCLSIAESMLCVGTGRTPVSHLSPVDHDMTALSSFSHFTLSSVRDIRLGLIAKVFDVCETALKLRLQRADDLAAFFRKMNDHVCTMEAISRLLKPLPVITQHDTFYSQMLILQYHACLLLMVHHALREVRTSHERDTQSKPWYKVEMPDGHCISLFWGSKALISAEAVLTAFLATTDLSLLSTAPDNLYVMVGFAATWIFVSNFSIYQLSGSQVGGASERLQVMTIERLSQIAHAPDHAAARCGHVLSALMSAWERRKARAADQEQCEAGCFIHMPFTRAMESLDEQLRAAQVSAVPGDPHYPNPPSYQDLPGGAANSDLFMDDAFWASFVENLNSDTFLAQSSVAT</sequence>
<evidence type="ECO:0000259" key="8">
    <source>
        <dbReference type="PROSITE" id="PS50048"/>
    </source>
</evidence>
<evidence type="ECO:0000256" key="7">
    <source>
        <dbReference type="SAM" id="MobiDB-lite"/>
    </source>
</evidence>
<dbReference type="EMBL" id="JARJCW010000060">
    <property type="protein sequence ID" value="KAJ7201041.1"/>
    <property type="molecule type" value="Genomic_DNA"/>
</dbReference>
<evidence type="ECO:0000313" key="10">
    <source>
        <dbReference type="Proteomes" id="UP001219525"/>
    </source>
</evidence>
<dbReference type="PANTHER" id="PTHR31845:SF17">
    <property type="entry name" value="ZN(II)2CYS6 TRANSCRIPTION FACTOR (EUROFUNG)"/>
    <property type="match status" value="1"/>
</dbReference>
<keyword evidence="2" id="KW-0479">Metal-binding</keyword>
<dbReference type="InterPro" id="IPR007219">
    <property type="entry name" value="XnlR_reg_dom"/>
</dbReference>
<evidence type="ECO:0000313" key="9">
    <source>
        <dbReference type="EMBL" id="KAJ7201041.1"/>
    </source>
</evidence>
<accession>A0AAD6V2T9</accession>
<dbReference type="SUPFAM" id="SSF57701">
    <property type="entry name" value="Zn2/Cys6 DNA-binding domain"/>
    <property type="match status" value="1"/>
</dbReference>
<evidence type="ECO:0000256" key="2">
    <source>
        <dbReference type="ARBA" id="ARBA00022723"/>
    </source>
</evidence>
<dbReference type="CDD" id="cd00067">
    <property type="entry name" value="GAL4"/>
    <property type="match status" value="1"/>
</dbReference>
<organism evidence="9 10">
    <name type="scientific">Mycena pura</name>
    <dbReference type="NCBI Taxonomy" id="153505"/>
    <lineage>
        <taxon>Eukaryota</taxon>
        <taxon>Fungi</taxon>
        <taxon>Dikarya</taxon>
        <taxon>Basidiomycota</taxon>
        <taxon>Agaricomycotina</taxon>
        <taxon>Agaricomycetes</taxon>
        <taxon>Agaricomycetidae</taxon>
        <taxon>Agaricales</taxon>
        <taxon>Marasmiineae</taxon>
        <taxon>Mycenaceae</taxon>
        <taxon>Mycena</taxon>
    </lineage>
</organism>
<dbReference type="GO" id="GO:0008270">
    <property type="term" value="F:zinc ion binding"/>
    <property type="evidence" value="ECO:0007669"/>
    <property type="project" value="InterPro"/>
</dbReference>
<feature type="domain" description="Zn(2)-C6 fungal-type" evidence="8">
    <location>
        <begin position="22"/>
        <end position="62"/>
    </location>
</feature>
<protein>
    <recommendedName>
        <fullName evidence="8">Zn(2)-C6 fungal-type domain-containing protein</fullName>
    </recommendedName>
</protein>
<reference evidence="9" key="1">
    <citation type="submission" date="2023-03" db="EMBL/GenBank/DDBJ databases">
        <title>Massive genome expansion in bonnet fungi (Mycena s.s.) driven by repeated elements and novel gene families across ecological guilds.</title>
        <authorList>
            <consortium name="Lawrence Berkeley National Laboratory"/>
            <person name="Harder C.B."/>
            <person name="Miyauchi S."/>
            <person name="Viragh M."/>
            <person name="Kuo A."/>
            <person name="Thoen E."/>
            <person name="Andreopoulos B."/>
            <person name="Lu D."/>
            <person name="Skrede I."/>
            <person name="Drula E."/>
            <person name="Henrissat B."/>
            <person name="Morin E."/>
            <person name="Kohler A."/>
            <person name="Barry K."/>
            <person name="LaButti K."/>
            <person name="Morin E."/>
            <person name="Salamov A."/>
            <person name="Lipzen A."/>
            <person name="Mereny Z."/>
            <person name="Hegedus B."/>
            <person name="Baldrian P."/>
            <person name="Stursova M."/>
            <person name="Weitz H."/>
            <person name="Taylor A."/>
            <person name="Grigoriev I.V."/>
            <person name="Nagy L.G."/>
            <person name="Martin F."/>
            <person name="Kauserud H."/>
        </authorList>
    </citation>
    <scope>NUCLEOTIDE SEQUENCE</scope>
    <source>
        <strain evidence="9">9144</strain>
    </source>
</reference>
<dbReference type="AlphaFoldDB" id="A0AAD6V2T9"/>
<evidence type="ECO:0000256" key="3">
    <source>
        <dbReference type="ARBA" id="ARBA00023015"/>
    </source>
</evidence>
<dbReference type="Proteomes" id="UP001219525">
    <property type="component" value="Unassembled WGS sequence"/>
</dbReference>
<dbReference type="InterPro" id="IPR001138">
    <property type="entry name" value="Zn2Cys6_DnaBD"/>
</dbReference>
<dbReference type="InterPro" id="IPR051089">
    <property type="entry name" value="prtT"/>
</dbReference>
<evidence type="ECO:0000256" key="5">
    <source>
        <dbReference type="ARBA" id="ARBA00023163"/>
    </source>
</evidence>
<evidence type="ECO:0000256" key="4">
    <source>
        <dbReference type="ARBA" id="ARBA00023125"/>
    </source>
</evidence>
<evidence type="ECO:0000256" key="1">
    <source>
        <dbReference type="ARBA" id="ARBA00004123"/>
    </source>
</evidence>